<feature type="compositionally biased region" description="Basic residues" evidence="9">
    <location>
        <begin position="72"/>
        <end position="83"/>
    </location>
</feature>
<dbReference type="SMART" id="SM00439">
    <property type="entry name" value="BAH"/>
    <property type="match status" value="1"/>
</dbReference>
<dbReference type="AlphaFoldDB" id="A0A8D2PDX4"/>
<keyword evidence="13" id="KW-1185">Reference proteome</keyword>
<feature type="compositionally biased region" description="Low complexity" evidence="9">
    <location>
        <begin position="675"/>
        <end position="704"/>
    </location>
</feature>
<feature type="compositionally biased region" description="Pro residues" evidence="9">
    <location>
        <begin position="844"/>
        <end position="855"/>
    </location>
</feature>
<keyword evidence="5" id="KW-0007">Acetylation</keyword>
<evidence type="ECO:0000256" key="9">
    <source>
        <dbReference type="SAM" id="MobiDB-lite"/>
    </source>
</evidence>
<keyword evidence="8" id="KW-0539">Nucleus</keyword>
<dbReference type="SMART" id="SM01189">
    <property type="entry name" value="ELM2"/>
    <property type="match status" value="1"/>
</dbReference>
<feature type="compositionally biased region" description="Pro residues" evidence="9">
    <location>
        <begin position="778"/>
        <end position="789"/>
    </location>
</feature>
<keyword evidence="4" id="KW-0832">Ubl conjugation</keyword>
<feature type="compositionally biased region" description="Low complexity" evidence="9">
    <location>
        <begin position="556"/>
        <end position="570"/>
    </location>
</feature>
<dbReference type="Gene3D" id="4.10.1240.50">
    <property type="match status" value="1"/>
</dbReference>
<dbReference type="PROSITE" id="PS51156">
    <property type="entry name" value="ELM2"/>
    <property type="match status" value="1"/>
</dbReference>
<dbReference type="Pfam" id="PF01448">
    <property type="entry name" value="ELM2"/>
    <property type="match status" value="1"/>
</dbReference>
<dbReference type="Gene3D" id="2.30.30.490">
    <property type="match status" value="1"/>
</dbReference>
<dbReference type="SUPFAM" id="SSF57716">
    <property type="entry name" value="Glucocorticoid receptor-like (DNA-binding domain)"/>
    <property type="match status" value="1"/>
</dbReference>
<dbReference type="Pfam" id="PF03154">
    <property type="entry name" value="Atrophin-1"/>
    <property type="match status" value="2"/>
</dbReference>
<dbReference type="InterPro" id="IPR002951">
    <property type="entry name" value="Atrophin-like"/>
</dbReference>
<dbReference type="Ensembl" id="ENSZLMT00000012752.1">
    <property type="protein sequence ID" value="ENSZLMP00000012409.1"/>
    <property type="gene ID" value="ENSZLMG00000008646.1"/>
</dbReference>
<dbReference type="Pfam" id="PF01426">
    <property type="entry name" value="BAH"/>
    <property type="match status" value="1"/>
</dbReference>
<feature type="compositionally biased region" description="Basic and acidic residues" evidence="9">
    <location>
        <begin position="1"/>
        <end position="34"/>
    </location>
</feature>
<dbReference type="SMART" id="SM00401">
    <property type="entry name" value="ZnF_GATA"/>
    <property type="match status" value="1"/>
</dbReference>
<dbReference type="InterPro" id="IPR017993">
    <property type="entry name" value="Atrophin-1"/>
</dbReference>
<feature type="region of interest" description="Disordered" evidence="9">
    <location>
        <begin position="835"/>
        <end position="861"/>
    </location>
</feature>
<feature type="compositionally biased region" description="Basic and acidic residues" evidence="9">
    <location>
        <begin position="637"/>
        <end position="657"/>
    </location>
</feature>
<feature type="compositionally biased region" description="Low complexity" evidence="9">
    <location>
        <begin position="728"/>
        <end position="743"/>
    </location>
</feature>
<proteinExistence type="predicted"/>
<keyword evidence="6" id="KW-0805">Transcription regulation</keyword>
<evidence type="ECO:0000256" key="3">
    <source>
        <dbReference type="ARBA" id="ARBA00022553"/>
    </source>
</evidence>
<dbReference type="Pfam" id="PF00320">
    <property type="entry name" value="GATA"/>
    <property type="match status" value="1"/>
</dbReference>
<feature type="compositionally biased region" description="Basic and acidic residues" evidence="9">
    <location>
        <begin position="571"/>
        <end position="587"/>
    </location>
</feature>
<evidence type="ECO:0000256" key="4">
    <source>
        <dbReference type="ARBA" id="ARBA00022843"/>
    </source>
</evidence>
<dbReference type="FunFam" id="4.10.1240.50:FF:000003">
    <property type="entry name" value="Arginine-glutamic acid dipeptide (RE) repeats a"/>
    <property type="match status" value="1"/>
</dbReference>
<dbReference type="PANTHER" id="PTHR13859">
    <property type="entry name" value="ATROPHIN-RELATED"/>
    <property type="match status" value="1"/>
</dbReference>
<dbReference type="PROSITE" id="PS51038">
    <property type="entry name" value="BAH"/>
    <property type="match status" value="1"/>
</dbReference>
<feature type="region of interest" description="Disordered" evidence="9">
    <location>
        <begin position="411"/>
        <end position="442"/>
    </location>
</feature>
<reference evidence="12" key="2">
    <citation type="submission" date="2025-09" db="UniProtKB">
        <authorList>
            <consortium name="Ensembl"/>
        </authorList>
    </citation>
    <scope>IDENTIFICATION</scope>
</reference>
<evidence type="ECO:0000256" key="5">
    <source>
        <dbReference type="ARBA" id="ARBA00022990"/>
    </source>
</evidence>
<dbReference type="InterPro" id="IPR001025">
    <property type="entry name" value="BAH_dom"/>
</dbReference>
<dbReference type="GO" id="GO:0043565">
    <property type="term" value="F:sequence-specific DNA binding"/>
    <property type="evidence" value="ECO:0007669"/>
    <property type="project" value="InterPro"/>
</dbReference>
<protein>
    <submittedName>
        <fullName evidence="12">Arginine-glutamic acid dipeptide repeats</fullName>
    </submittedName>
</protein>
<dbReference type="CDD" id="cd04709">
    <property type="entry name" value="BAH_MTA"/>
    <property type="match status" value="1"/>
</dbReference>
<feature type="compositionally biased region" description="Polar residues" evidence="9">
    <location>
        <begin position="658"/>
        <end position="669"/>
    </location>
</feature>
<feature type="compositionally biased region" description="Basic and acidic residues" evidence="9">
    <location>
        <begin position="599"/>
        <end position="620"/>
    </location>
</feature>
<evidence type="ECO:0000313" key="12">
    <source>
        <dbReference type="Ensembl" id="ENSZLMP00000012409.1"/>
    </source>
</evidence>
<dbReference type="GO" id="GO:0005634">
    <property type="term" value="C:nucleus"/>
    <property type="evidence" value="ECO:0007669"/>
    <property type="project" value="UniProtKB-SubCell"/>
</dbReference>
<evidence type="ECO:0000256" key="6">
    <source>
        <dbReference type="ARBA" id="ARBA00023015"/>
    </source>
</evidence>
<dbReference type="CDD" id="cd00202">
    <property type="entry name" value="ZnF_GATA"/>
    <property type="match status" value="1"/>
</dbReference>
<dbReference type="Proteomes" id="UP000694401">
    <property type="component" value="Unassembled WGS sequence"/>
</dbReference>
<organism evidence="12 13">
    <name type="scientific">Zosterops lateralis melanops</name>
    <dbReference type="NCBI Taxonomy" id="1220523"/>
    <lineage>
        <taxon>Eukaryota</taxon>
        <taxon>Metazoa</taxon>
        <taxon>Chordata</taxon>
        <taxon>Craniata</taxon>
        <taxon>Vertebrata</taxon>
        <taxon>Euteleostomi</taxon>
        <taxon>Archelosauria</taxon>
        <taxon>Archosauria</taxon>
        <taxon>Dinosauria</taxon>
        <taxon>Saurischia</taxon>
        <taxon>Theropoda</taxon>
        <taxon>Coelurosauria</taxon>
        <taxon>Aves</taxon>
        <taxon>Neognathae</taxon>
        <taxon>Neoaves</taxon>
        <taxon>Telluraves</taxon>
        <taxon>Australaves</taxon>
        <taxon>Passeriformes</taxon>
        <taxon>Sylvioidea</taxon>
        <taxon>Zosteropidae</taxon>
        <taxon>Zosterops</taxon>
    </lineage>
</organism>
<feature type="region of interest" description="Disordered" evidence="9">
    <location>
        <begin position="489"/>
        <end position="817"/>
    </location>
</feature>
<feature type="domain" description="BAH" evidence="10">
    <location>
        <begin position="101"/>
        <end position="265"/>
    </location>
</feature>
<dbReference type="PANTHER" id="PTHR13859:SF12">
    <property type="entry name" value="ARGININE-GLUTAMIC ACID DIPEPTIDE REPEATS PROTEIN"/>
    <property type="match status" value="1"/>
</dbReference>
<dbReference type="PRINTS" id="PR01222">
    <property type="entry name" value="ATROPHIN"/>
</dbReference>
<keyword evidence="3" id="KW-0597">Phosphoprotein</keyword>
<keyword evidence="2" id="KW-1017">Isopeptide bond</keyword>
<feature type="compositionally biased region" description="Polar residues" evidence="9">
    <location>
        <begin position="807"/>
        <end position="817"/>
    </location>
</feature>
<feature type="compositionally biased region" description="Polar residues" evidence="9">
    <location>
        <begin position="412"/>
        <end position="421"/>
    </location>
</feature>
<evidence type="ECO:0000313" key="13">
    <source>
        <dbReference type="Proteomes" id="UP000694401"/>
    </source>
</evidence>
<feature type="region of interest" description="Disordered" evidence="9">
    <location>
        <begin position="1"/>
        <end position="88"/>
    </location>
</feature>
<evidence type="ECO:0000259" key="10">
    <source>
        <dbReference type="PROSITE" id="PS51038"/>
    </source>
</evidence>
<keyword evidence="7" id="KW-0804">Transcription</keyword>
<dbReference type="InterPro" id="IPR000949">
    <property type="entry name" value="ELM2_dom"/>
</dbReference>
<dbReference type="InterPro" id="IPR000679">
    <property type="entry name" value="Znf_GATA"/>
</dbReference>
<evidence type="ECO:0000256" key="2">
    <source>
        <dbReference type="ARBA" id="ARBA00022499"/>
    </source>
</evidence>
<evidence type="ECO:0000256" key="1">
    <source>
        <dbReference type="ARBA" id="ARBA00004123"/>
    </source>
</evidence>
<accession>A0A8D2PDX4</accession>
<evidence type="ECO:0000256" key="7">
    <source>
        <dbReference type="ARBA" id="ARBA00023163"/>
    </source>
</evidence>
<feature type="domain" description="ELM2" evidence="11">
    <location>
        <begin position="266"/>
        <end position="350"/>
    </location>
</feature>
<evidence type="ECO:0000259" key="11">
    <source>
        <dbReference type="PROSITE" id="PS51156"/>
    </source>
</evidence>
<dbReference type="InterPro" id="IPR043151">
    <property type="entry name" value="BAH_sf"/>
</dbReference>
<comment type="subcellular location">
    <subcellularLocation>
        <location evidence="1">Nucleus</location>
    </subcellularLocation>
</comment>
<feature type="compositionally biased region" description="Low complexity" evidence="9">
    <location>
        <begin position="426"/>
        <end position="435"/>
    </location>
</feature>
<dbReference type="FunFam" id="2.30.30.490:FF:000005">
    <property type="entry name" value="Arginine-glutamic acid dipeptide (RE) repeats"/>
    <property type="match status" value="1"/>
</dbReference>
<evidence type="ECO:0000256" key="8">
    <source>
        <dbReference type="ARBA" id="ARBA00023242"/>
    </source>
</evidence>
<sequence>MTADKDKDKDKDRDRDRDKERDKRDKGREGENSRPRRSCTLEGGAKNYAESEHSEDEDNDNNSATTEESTKKSKKKPPKKKSRYERTDNGEITSFITEDDVVYRPGDCVYIESRRPNTPYFICSIQDFKLVRNIFTSSSFPQSPELALPICHLQHLSKRDHLLMNVKWYYRQSEVPDSVYQHLVQDRHNENDSGRELVITDPVIKNRELFISDYVDTYHAAALRGKCNISHFSDIFAAREFKARVDSFFYILGYNPETRRLNSTQGEIRVGPSHQAKLPELQPFPSPDGDTVTQHEELVWMPGVNDCDLLMYLRAARSMAAFAGMCDGGSTEDGCVAASRDDTTLNALNTVSDTNGERYNSNFFPWRKNSLGSISGELITFYYYWKKTPEAASSRAHRRHRRQAVFRRIKTRTASTPVNTPSRPPSSEFLDLSSASEDDFDSEDSEQELKGYACRHCFTTTSKDWHHGGRENILLCTDCRIHFKKYGELPPIEKPVDPPPFMFKPVKEEDDGLSGKHSMRTRRSRGSMSTLRSGRKKQAASPDGRASPIAEDVRSSGRNSPSAASTSSNDSKADSVKKSTKKIKEEVSSPLKNSKRQREKAASDTEEPDRSNAKKSKTQEISRPNSPSEGEGEGESSDSRSVNDEGSSDPKDIDQDNRSTSPSIPSPQDNESDSDSSAQQQVLQAQPQVLQAPSSGSSSAQAAAPTPPPLSSLSTHHPPSAHPPPLQLMPQSQPLQSSQAQPPVLTQSQSLPPPASHPPSGLHQVSSQPPFSQHPFVPGGPPSITPPSCPSSTSTPPAVPGIPLQSPIPTSAASSGTVPVVTACTLPPIQIKEEVPDEAEEPESPPPPPRSPSPEPTVVDIPSHASQSARFYKHLDRGYNSCSRADLYFMPLAGSKLAKKREEAIEKAKREAEQKAREDSMQSSHTLQLIGTSLMQYKWVCTRIILLPGEAVTEHLCAGKSGCSPGICSGQNHSLYIVPPSPERGWCRHSQANSLPGQLREVFWLGVLSLAVPLMDPFSPFSGSAGPVHPLVDPLAAGPHLARFPYPPGTIPNPLLGQPPHEHEMLRHPVFGTPYPRDLPGAIPPPMSAAHQLQAMHAQSAELQRLAMEQQWLHGHPHMHGGHLPSQEDYYSRLKKEGDKQL</sequence>
<name>A0A8D2PDX4_ZOSLA</name>
<dbReference type="GO" id="GO:0003714">
    <property type="term" value="F:transcription corepressor activity"/>
    <property type="evidence" value="ECO:0007669"/>
    <property type="project" value="TreeGrafter"/>
</dbReference>
<reference evidence="12" key="1">
    <citation type="submission" date="2025-08" db="UniProtKB">
        <authorList>
            <consortium name="Ensembl"/>
        </authorList>
    </citation>
    <scope>IDENTIFICATION</scope>
</reference>
<dbReference type="GO" id="GO:0003682">
    <property type="term" value="F:chromatin binding"/>
    <property type="evidence" value="ECO:0007669"/>
    <property type="project" value="InterPro"/>
</dbReference>